<gene>
    <name evidence="2" type="ORF">GCM10011351_14310</name>
</gene>
<keyword evidence="3" id="KW-1185">Reference proteome</keyword>
<comment type="caution">
    <text evidence="2">The sequence shown here is derived from an EMBL/GenBank/DDBJ whole genome shotgun (WGS) entry which is preliminary data.</text>
</comment>
<dbReference type="Proteomes" id="UP000618460">
    <property type="component" value="Unassembled WGS sequence"/>
</dbReference>
<evidence type="ECO:0000256" key="1">
    <source>
        <dbReference type="SAM" id="SignalP"/>
    </source>
</evidence>
<feature type="chain" id="PRO_5036964482" description="Lipoprotein" evidence="1">
    <location>
        <begin position="21"/>
        <end position="139"/>
    </location>
</feature>
<reference evidence="2" key="1">
    <citation type="journal article" date="2014" name="Int. J. Syst. Evol. Microbiol.">
        <title>Complete genome sequence of Corynebacterium casei LMG S-19264T (=DSM 44701T), isolated from a smear-ripened cheese.</title>
        <authorList>
            <consortium name="US DOE Joint Genome Institute (JGI-PGF)"/>
            <person name="Walter F."/>
            <person name="Albersmeier A."/>
            <person name="Kalinowski J."/>
            <person name="Ruckert C."/>
        </authorList>
    </citation>
    <scope>NUCLEOTIDE SEQUENCE</scope>
    <source>
        <strain evidence="2">CGMCC 1.6333</strain>
    </source>
</reference>
<evidence type="ECO:0000313" key="2">
    <source>
        <dbReference type="EMBL" id="GGM29343.1"/>
    </source>
</evidence>
<dbReference type="PROSITE" id="PS51257">
    <property type="entry name" value="PROKAR_LIPOPROTEIN"/>
    <property type="match status" value="1"/>
</dbReference>
<reference evidence="2" key="2">
    <citation type="submission" date="2020-09" db="EMBL/GenBank/DDBJ databases">
        <authorList>
            <person name="Sun Q."/>
            <person name="Zhou Y."/>
        </authorList>
    </citation>
    <scope>NUCLEOTIDE SEQUENCE</scope>
    <source>
        <strain evidence="2">CGMCC 1.6333</strain>
    </source>
</reference>
<evidence type="ECO:0000313" key="3">
    <source>
        <dbReference type="Proteomes" id="UP000618460"/>
    </source>
</evidence>
<dbReference type="OrthoDB" id="2893402at2"/>
<evidence type="ECO:0008006" key="4">
    <source>
        <dbReference type="Google" id="ProtNLM"/>
    </source>
</evidence>
<accession>A0A917TPV9</accession>
<feature type="signal peptide" evidence="1">
    <location>
        <begin position="1"/>
        <end position="20"/>
    </location>
</feature>
<organism evidence="2 3">
    <name type="scientific">Paraliobacillus quinghaiensis</name>
    <dbReference type="NCBI Taxonomy" id="470815"/>
    <lineage>
        <taxon>Bacteria</taxon>
        <taxon>Bacillati</taxon>
        <taxon>Bacillota</taxon>
        <taxon>Bacilli</taxon>
        <taxon>Bacillales</taxon>
        <taxon>Bacillaceae</taxon>
        <taxon>Paraliobacillus</taxon>
    </lineage>
</organism>
<sequence length="139" mass="15703">MKKVLLFLGLIFLAACSNDAVEYEDEMSIDDQTVTIEGTTNLEDGSVINYQVTNYKETEIPEEGTTEVQDGSFSYTVDISDYEPGEYEVYNAFIPYKQPEEIKEIYGEMGENLSGDVVVESGYVEDLKLIESTEIFEKD</sequence>
<dbReference type="EMBL" id="BMLG01000005">
    <property type="protein sequence ID" value="GGM29343.1"/>
    <property type="molecule type" value="Genomic_DNA"/>
</dbReference>
<dbReference type="RefSeq" id="WP_117153883.1">
    <property type="nucleotide sequence ID" value="NZ_BMLG01000005.1"/>
</dbReference>
<protein>
    <recommendedName>
        <fullName evidence="4">Lipoprotein</fullName>
    </recommendedName>
</protein>
<keyword evidence="1" id="KW-0732">Signal</keyword>
<dbReference type="AlphaFoldDB" id="A0A917TPV9"/>
<proteinExistence type="predicted"/>
<name>A0A917TPV9_9BACI</name>